<dbReference type="PANTHER" id="PTHR43479">
    <property type="entry name" value="ACREF/ENVCD OPERON REPRESSOR-RELATED"/>
    <property type="match status" value="1"/>
</dbReference>
<evidence type="ECO:0000313" key="7">
    <source>
        <dbReference type="Proteomes" id="UP001154312"/>
    </source>
</evidence>
<keyword evidence="2 4" id="KW-0238">DNA-binding</keyword>
<dbReference type="InterPro" id="IPR009057">
    <property type="entry name" value="Homeodomain-like_sf"/>
</dbReference>
<dbReference type="InterPro" id="IPR050624">
    <property type="entry name" value="HTH-type_Tx_Regulator"/>
</dbReference>
<dbReference type="SUPFAM" id="SSF46689">
    <property type="entry name" value="Homeodomain-like"/>
    <property type="match status" value="1"/>
</dbReference>
<dbReference type="PRINTS" id="PR00455">
    <property type="entry name" value="HTHTETR"/>
</dbReference>
<evidence type="ECO:0000256" key="2">
    <source>
        <dbReference type="ARBA" id="ARBA00023125"/>
    </source>
</evidence>
<dbReference type="GO" id="GO:0003677">
    <property type="term" value="F:DNA binding"/>
    <property type="evidence" value="ECO:0007669"/>
    <property type="project" value="UniProtKB-UniRule"/>
</dbReference>
<dbReference type="Proteomes" id="UP001154312">
    <property type="component" value="Unassembled WGS sequence"/>
</dbReference>
<sequence>MDYKRRILTAFNELALQRGFSGVTMDELATRAGVSKRTIYRYFNSKEEIIDTLLNDILSGFEQKILQMLDSCENPVEKISNIIKIVPRITEKLTPAALHDLHKYYPHLWEKIEQFRARRIQHLFDDLLLNNKYRCFKSVNPKIFTTALLASIRSVVNPAFIIDNNLSVEETIQTLFTIFLSGIVLEE</sequence>
<evidence type="ECO:0000256" key="3">
    <source>
        <dbReference type="ARBA" id="ARBA00023163"/>
    </source>
</evidence>
<evidence type="ECO:0000256" key="4">
    <source>
        <dbReference type="PROSITE-ProRule" id="PRU00335"/>
    </source>
</evidence>
<name>A0A9X4JV52_9FIRM</name>
<dbReference type="Gene3D" id="1.10.357.10">
    <property type="entry name" value="Tetracycline Repressor, domain 2"/>
    <property type="match status" value="1"/>
</dbReference>
<dbReference type="Pfam" id="PF00440">
    <property type="entry name" value="TetR_N"/>
    <property type="match status" value="1"/>
</dbReference>
<feature type="DNA-binding region" description="H-T-H motif" evidence="4">
    <location>
        <begin position="24"/>
        <end position="43"/>
    </location>
</feature>
<dbReference type="RefSeq" id="WP_277442038.1">
    <property type="nucleotide sequence ID" value="NZ_JAKOAV010000001.1"/>
</dbReference>
<dbReference type="InterPro" id="IPR001387">
    <property type="entry name" value="Cro/C1-type_HTH"/>
</dbReference>
<keyword evidence="3" id="KW-0804">Transcription</keyword>
<keyword evidence="7" id="KW-1185">Reference proteome</keyword>
<dbReference type="CDD" id="cd00093">
    <property type="entry name" value="HTH_XRE"/>
    <property type="match status" value="1"/>
</dbReference>
<gene>
    <name evidence="6" type="ORF">L7E55_00740</name>
</gene>
<evidence type="ECO:0000259" key="5">
    <source>
        <dbReference type="PROSITE" id="PS50977"/>
    </source>
</evidence>
<proteinExistence type="predicted"/>
<dbReference type="InterPro" id="IPR001647">
    <property type="entry name" value="HTH_TetR"/>
</dbReference>
<dbReference type="EMBL" id="JAKOAV010000001">
    <property type="protein sequence ID" value="MDF9406898.1"/>
    <property type="molecule type" value="Genomic_DNA"/>
</dbReference>
<comment type="caution">
    <text evidence="6">The sequence shown here is derived from an EMBL/GenBank/DDBJ whole genome shotgun (WGS) entry which is preliminary data.</text>
</comment>
<feature type="domain" description="HTH tetR-type" evidence="5">
    <location>
        <begin position="1"/>
        <end position="61"/>
    </location>
</feature>
<dbReference type="Gene3D" id="1.10.10.60">
    <property type="entry name" value="Homeodomain-like"/>
    <property type="match status" value="1"/>
</dbReference>
<dbReference type="SUPFAM" id="SSF48498">
    <property type="entry name" value="Tetracyclin repressor-like, C-terminal domain"/>
    <property type="match status" value="1"/>
</dbReference>
<dbReference type="GO" id="GO:0045892">
    <property type="term" value="P:negative regulation of DNA-templated transcription"/>
    <property type="evidence" value="ECO:0007669"/>
    <property type="project" value="UniProtKB-ARBA"/>
</dbReference>
<dbReference type="PANTHER" id="PTHR43479:SF11">
    <property type="entry name" value="ACREF_ENVCD OPERON REPRESSOR-RELATED"/>
    <property type="match status" value="1"/>
</dbReference>
<dbReference type="InterPro" id="IPR036271">
    <property type="entry name" value="Tet_transcr_reg_TetR-rel_C_sf"/>
</dbReference>
<dbReference type="InterPro" id="IPR023772">
    <property type="entry name" value="DNA-bd_HTH_TetR-type_CS"/>
</dbReference>
<evidence type="ECO:0000256" key="1">
    <source>
        <dbReference type="ARBA" id="ARBA00023015"/>
    </source>
</evidence>
<evidence type="ECO:0000313" key="6">
    <source>
        <dbReference type="EMBL" id="MDF9406898.1"/>
    </source>
</evidence>
<dbReference type="PROSITE" id="PS50977">
    <property type="entry name" value="HTH_TETR_2"/>
    <property type="match status" value="1"/>
</dbReference>
<organism evidence="6 7">
    <name type="scientific">Pelotomaculum isophthalicicum JI</name>
    <dbReference type="NCBI Taxonomy" id="947010"/>
    <lineage>
        <taxon>Bacteria</taxon>
        <taxon>Bacillati</taxon>
        <taxon>Bacillota</taxon>
        <taxon>Clostridia</taxon>
        <taxon>Eubacteriales</taxon>
        <taxon>Desulfotomaculaceae</taxon>
        <taxon>Pelotomaculum</taxon>
    </lineage>
</organism>
<protein>
    <submittedName>
        <fullName evidence="6">TetR/AcrR family transcriptional regulator</fullName>
    </submittedName>
</protein>
<dbReference type="PROSITE" id="PS01081">
    <property type="entry name" value="HTH_TETR_1"/>
    <property type="match status" value="1"/>
</dbReference>
<reference evidence="6" key="1">
    <citation type="submission" date="2022-02" db="EMBL/GenBank/DDBJ databases">
        <authorList>
            <person name="Leng L."/>
        </authorList>
    </citation>
    <scope>NUCLEOTIDE SEQUENCE</scope>
    <source>
        <strain evidence="6">JI</strain>
    </source>
</reference>
<dbReference type="AlphaFoldDB" id="A0A9X4JV52"/>
<accession>A0A9X4JV52</accession>
<keyword evidence="1" id="KW-0805">Transcription regulation</keyword>
<dbReference type="FunFam" id="1.10.10.60:FF:000141">
    <property type="entry name" value="TetR family transcriptional regulator"/>
    <property type="match status" value="1"/>
</dbReference>